<feature type="domain" description="Coatomer alpha subunit C-terminal" evidence="12">
    <location>
        <begin position="815"/>
        <end position="1181"/>
    </location>
</feature>
<dbReference type="GO" id="GO:0006891">
    <property type="term" value="P:intra-Golgi vesicle-mediated transport"/>
    <property type="evidence" value="ECO:0007669"/>
    <property type="project" value="TreeGrafter"/>
</dbReference>
<dbReference type="PANTHER" id="PTHR19876:SF1">
    <property type="entry name" value="COATOMER SUBUNIT ALPHA"/>
    <property type="match status" value="1"/>
</dbReference>
<evidence type="ECO:0000256" key="8">
    <source>
        <dbReference type="ARBA" id="ARBA00023034"/>
    </source>
</evidence>
<keyword evidence="4" id="KW-0853">WD repeat</keyword>
<protein>
    <recommendedName>
        <fullName evidence="10">Coatomer subunit alpha</fullName>
    </recommendedName>
</protein>
<sequence>MFAGKCEVSEFESKSSRAKGIAFHPKRPWILVSLHSSTIQLWDYRMGTLIDRFEEHDGPVRAVDFHKTQPLFVSGGDDYKIKVWSYQTRRCLFTLNGHLDYVRTAYFHHELPWILSCSDDQTIRIWNWQNRSLICTMTGHNHYVMAASFHPKEDLVVSASLDQSVRVWDISGLRKKHSAPQAMSFEDQMARANQNQADMFGNTDAVVKFVLEGHDRGVNFVAFHPTLPLIVSAGDDRLVKLWRMSETKAWEVDTCRGHFQNASACLFHPHQDLILSVGEDTHPEINLFAAGHDNGVMVFKLERERPASAVYQNNLFYINKEKHVRSYDFQKNIEAPSMLSLKKLGSAWVPPRTLSYNPAERSILVTSPADGGTYELINLPRDASGAVEPTDTKRGSGNSAVFVARNRFAVFNQSNQQIDIKDLSNSTTKTIKPPTGTTDIYFGGTGNLLLITPTTVVLYDIQAKKNLAELSINGVKYVVWSSDGLHVALLSKHNVTIATKSLEQVSTLHETIRIKSAVFDDTGVLLYSTLNHIKYSLMNGDNGIVRTLEQTVYLVRVKGRNVYCLDRAAKPKILQIDPTEYRFKLALVKRNYDEMLNIIKTSSLVGQSIISYLQKKGYPEIALQFVQDPQTRFELAIECGNLEVAVEMAKQLDRPKLWQRLSTEALAHGNHQTVEMTYQKLRNFDKLSFLYLTTGDQDKLKRMAKIAEHRGDMTARFQNALYLGDVQNRIEMFQELDLYPLAYATAKAHGLDEQAQSILEAAGVSEEQINLPSIGSPLAPPKPIVPTHKANWPTRAASSTVFEKALQGEVEGVGSEEPAANGYGDEDLMGEPEANHAVADLGGDEEDDVGGWDMGDDGDVEAEDDFVEVEGAEAGAGSSEADLWARNSPLAADHVAAGSFDTAMQLLNRQVGAVNFAPLEERFQEIYQATRTFLPATPNMPSLVNYVRRTVDETDSRKILPIIPRDLESILATDLAAGKQWLLKNKLEDGVAALKKLLQLLMVNVVSSQAELSDAKKAINTATQYILAMSIELERRKLLNGATDISGLSDADKKRALELSAYFTVPELEGPHNSIPLSAAMTFAQKNKQLNTALNFANALLDRTGNAKMKEQAKRVKTIAERNPSDVIEIDFDQFADFDICAASYTPIYSGMPSVTSPYSGAKYHARYKGTVCRIDGITQID</sequence>
<dbReference type="InterPro" id="IPR019775">
    <property type="entry name" value="WD40_repeat_CS"/>
</dbReference>
<evidence type="ECO:0000256" key="10">
    <source>
        <dbReference type="PIRNR" id="PIRNR003354"/>
    </source>
</evidence>
<keyword evidence="9 10" id="KW-0472">Membrane</keyword>
<keyword evidence="8 10" id="KW-0333">Golgi apparatus</keyword>
<dbReference type="Pfam" id="PF23953">
    <property type="entry name" value="TPR_COPA_B"/>
    <property type="match status" value="1"/>
</dbReference>
<dbReference type="InterPro" id="IPR016391">
    <property type="entry name" value="Coatomer_asu"/>
</dbReference>
<dbReference type="InterPro" id="IPR047312">
    <property type="entry name" value="Coatomer_alpha_WD-assoc_reg"/>
</dbReference>
<name>A0A2W1HQS9_9PLEO</name>
<dbReference type="Pfam" id="PF04053">
    <property type="entry name" value="B-prop_COPA_B_2nd"/>
    <property type="match status" value="1"/>
</dbReference>
<keyword evidence="6 10" id="KW-0931">ER-Golgi transport</keyword>
<dbReference type="SUPFAM" id="SSF50978">
    <property type="entry name" value="WD40 repeat-like"/>
    <property type="match status" value="2"/>
</dbReference>
<dbReference type="GO" id="GO:0006890">
    <property type="term" value="P:retrograde vesicle-mediated transport, Golgi to endoplasmic reticulum"/>
    <property type="evidence" value="ECO:0007669"/>
    <property type="project" value="TreeGrafter"/>
</dbReference>
<dbReference type="PRINTS" id="PR00320">
    <property type="entry name" value="GPROTEINBRPT"/>
</dbReference>
<dbReference type="SMART" id="SM00320">
    <property type="entry name" value="WD40"/>
    <property type="match status" value="6"/>
</dbReference>
<dbReference type="Pfam" id="PF06957">
    <property type="entry name" value="COPI_C"/>
    <property type="match status" value="1"/>
</dbReference>
<proteinExistence type="predicted"/>
<comment type="caution">
    <text evidence="14">The sequence shown here is derived from an EMBL/GenBank/DDBJ whole genome shotgun (WGS) entry which is preliminary data.</text>
</comment>
<evidence type="ECO:0000256" key="1">
    <source>
        <dbReference type="ARBA" id="ARBA00004255"/>
    </source>
</evidence>
<evidence type="ECO:0000259" key="11">
    <source>
        <dbReference type="Pfam" id="PF04053"/>
    </source>
</evidence>
<dbReference type="Gene3D" id="1.25.40.470">
    <property type="match status" value="1"/>
</dbReference>
<evidence type="ECO:0000256" key="6">
    <source>
        <dbReference type="ARBA" id="ARBA00022892"/>
    </source>
</evidence>
<keyword evidence="7 10" id="KW-0653">Protein transport</keyword>
<dbReference type="GO" id="GO:0000139">
    <property type="term" value="C:Golgi membrane"/>
    <property type="evidence" value="ECO:0007669"/>
    <property type="project" value="UniProtKB-SubCell"/>
</dbReference>
<feature type="domain" description="COPA/B TPR" evidence="13">
    <location>
        <begin position="594"/>
        <end position="755"/>
    </location>
</feature>
<dbReference type="InterPro" id="IPR015943">
    <property type="entry name" value="WD40/YVTN_repeat-like_dom_sf"/>
</dbReference>
<keyword evidence="3 10" id="KW-0963">Cytoplasm</keyword>
<gene>
    <name evidence="14" type="ORF">PtrM4_025420</name>
</gene>
<evidence type="ECO:0000256" key="4">
    <source>
        <dbReference type="ARBA" id="ARBA00022574"/>
    </source>
</evidence>
<dbReference type="PROSITE" id="PS50082">
    <property type="entry name" value="WD_REPEATS_2"/>
    <property type="match status" value="4"/>
</dbReference>
<evidence type="ECO:0000256" key="2">
    <source>
        <dbReference type="ARBA" id="ARBA00022448"/>
    </source>
</evidence>
<comment type="function">
    <text evidence="10">The coatomer is a cytosolic protein complex that binds to dilysine motifs and reversibly associates with Golgi non-clathrin-coated vesicles, which further mediate biosynthetic protein transport from the ER, via the Golgi up to the trans Golgi network.</text>
</comment>
<dbReference type="Pfam" id="PF00400">
    <property type="entry name" value="WD40"/>
    <property type="match status" value="4"/>
</dbReference>
<dbReference type="PROSITE" id="PS00678">
    <property type="entry name" value="WD_REPEATS_1"/>
    <property type="match status" value="1"/>
</dbReference>
<dbReference type="GO" id="GO:0006888">
    <property type="term" value="P:endoplasmic reticulum to Golgi vesicle-mediated transport"/>
    <property type="evidence" value="ECO:0007669"/>
    <property type="project" value="InterPro"/>
</dbReference>
<dbReference type="PANTHER" id="PTHR19876">
    <property type="entry name" value="COATOMER"/>
    <property type="match status" value="1"/>
</dbReference>
<evidence type="ECO:0000256" key="7">
    <source>
        <dbReference type="ARBA" id="ARBA00022927"/>
    </source>
</evidence>
<keyword evidence="5" id="KW-0677">Repeat</keyword>
<keyword evidence="2 10" id="KW-0813">Transport</keyword>
<reference evidence="14 15" key="1">
    <citation type="journal article" date="2018" name="BMC Genomics">
        <title>Comparative genomics of the wheat fungal pathogen Pyrenophora tritici-repentis reveals chromosomal variations and genome plasticity.</title>
        <authorList>
            <person name="Moolhuijzen P."/>
            <person name="See P.T."/>
            <person name="Hane J.K."/>
            <person name="Shi G."/>
            <person name="Liu Z."/>
            <person name="Oliver R.P."/>
            <person name="Moffat C.S."/>
        </authorList>
    </citation>
    <scope>NUCLEOTIDE SEQUENCE [LARGE SCALE GENOMIC DNA]</scope>
    <source>
        <strain evidence="14">M4</strain>
    </source>
</reference>
<evidence type="ECO:0000256" key="5">
    <source>
        <dbReference type="ARBA" id="ARBA00022737"/>
    </source>
</evidence>
<evidence type="ECO:0000256" key="3">
    <source>
        <dbReference type="ARBA" id="ARBA00022490"/>
    </source>
</evidence>
<dbReference type="InterPro" id="IPR006692">
    <property type="entry name" value="Beta-prop_COPA/B_2nd"/>
</dbReference>
<dbReference type="PIRSF" id="PIRSF003354">
    <property type="entry name" value="Coatomer_alpha_subunit"/>
    <property type="match status" value="1"/>
</dbReference>
<dbReference type="InterPro" id="IPR010714">
    <property type="entry name" value="Coatomer_asu_C"/>
</dbReference>
<evidence type="ECO:0000313" key="15">
    <source>
        <dbReference type="Proteomes" id="UP000245464"/>
    </source>
</evidence>
<dbReference type="InterPro" id="IPR050844">
    <property type="entry name" value="Coatomer_complex_subunit"/>
</dbReference>
<dbReference type="InterPro" id="IPR036322">
    <property type="entry name" value="WD40_repeat_dom_sf"/>
</dbReference>
<comment type="subcellular location">
    <subcellularLocation>
        <location evidence="10">Cytoplasm</location>
    </subcellularLocation>
    <subcellularLocation>
        <location evidence="1 10">Golgi apparatus membrane</location>
        <topology evidence="1 10">Peripheral membrane protein</topology>
        <orientation evidence="1">Cytoplasmic side</orientation>
    </subcellularLocation>
</comment>
<dbReference type="InterPro" id="IPR001680">
    <property type="entry name" value="WD40_rpt"/>
</dbReference>
<comment type="subunit">
    <text evidence="10">Oligomeric complex that consists of at least the alpha, beta, beta', gamma, delta, epsilon and zeta subunits.</text>
</comment>
<dbReference type="GO" id="GO:0006886">
    <property type="term" value="P:intracellular protein transport"/>
    <property type="evidence" value="ECO:0007669"/>
    <property type="project" value="UniProtKB-UniRule"/>
</dbReference>
<evidence type="ECO:0000313" key="14">
    <source>
        <dbReference type="EMBL" id="KAF7578302.1"/>
    </source>
</evidence>
<feature type="domain" description="COPA/B second beta-propeller" evidence="11">
    <location>
        <begin position="321"/>
        <end position="566"/>
    </location>
</feature>
<dbReference type="RefSeq" id="XP_065965858.1">
    <property type="nucleotide sequence ID" value="XM_066103656.1"/>
</dbReference>
<evidence type="ECO:0000259" key="12">
    <source>
        <dbReference type="Pfam" id="PF06957"/>
    </source>
</evidence>
<dbReference type="Gene3D" id="2.130.10.10">
    <property type="entry name" value="YVTN repeat-like/Quinoprotein amine dehydrogenase"/>
    <property type="match status" value="1"/>
</dbReference>
<accession>A0A2W1HQS9</accession>
<dbReference type="InterPro" id="IPR056176">
    <property type="entry name" value="TPR_COPA_B"/>
</dbReference>
<dbReference type="KEGG" id="ptrr:6339571"/>
<dbReference type="AlphaFoldDB" id="A0A2W1HQS9"/>
<dbReference type="CDD" id="cd00200">
    <property type="entry name" value="WD40"/>
    <property type="match status" value="1"/>
</dbReference>
<dbReference type="GO" id="GO:0005198">
    <property type="term" value="F:structural molecule activity"/>
    <property type="evidence" value="ECO:0007669"/>
    <property type="project" value="InterPro"/>
</dbReference>
<evidence type="ECO:0000256" key="9">
    <source>
        <dbReference type="ARBA" id="ARBA00023136"/>
    </source>
</evidence>
<dbReference type="GeneID" id="6339571"/>
<dbReference type="InterPro" id="IPR020472">
    <property type="entry name" value="WD40_PAC1"/>
</dbReference>
<dbReference type="Proteomes" id="UP000245464">
    <property type="component" value="Chromosome 1"/>
</dbReference>
<organism evidence="14 15">
    <name type="scientific">Pyrenophora tritici-repentis</name>
    <dbReference type="NCBI Taxonomy" id="45151"/>
    <lineage>
        <taxon>Eukaryota</taxon>
        <taxon>Fungi</taxon>
        <taxon>Dikarya</taxon>
        <taxon>Ascomycota</taxon>
        <taxon>Pezizomycotina</taxon>
        <taxon>Dothideomycetes</taxon>
        <taxon>Pleosporomycetidae</taxon>
        <taxon>Pleosporales</taxon>
        <taxon>Pleosporineae</taxon>
        <taxon>Pleosporaceae</taxon>
        <taxon>Pyrenophora</taxon>
    </lineage>
</organism>
<evidence type="ECO:0000259" key="13">
    <source>
        <dbReference type="Pfam" id="PF23953"/>
    </source>
</evidence>
<dbReference type="EMBL" id="NQIK02000001">
    <property type="protein sequence ID" value="KAF7578302.1"/>
    <property type="molecule type" value="Genomic_DNA"/>
</dbReference>
<dbReference type="GO" id="GO:0030126">
    <property type="term" value="C:COPI vesicle coat"/>
    <property type="evidence" value="ECO:0007669"/>
    <property type="project" value="UniProtKB-UniRule"/>
</dbReference>
<dbReference type="FunFam" id="1.25.40.470:FF:000002">
    <property type="entry name" value="Coatomer subunit alpha"/>
    <property type="match status" value="1"/>
</dbReference>
<dbReference type="PROSITE" id="PS50294">
    <property type="entry name" value="WD_REPEATS_REGION"/>
    <property type="match status" value="4"/>
</dbReference>
<dbReference type="CDD" id="cd22948">
    <property type="entry name" value="Coatomer_WDAD_alpha"/>
    <property type="match status" value="1"/>
</dbReference>